<comment type="subcellular location">
    <subcellularLocation>
        <location evidence="1">Periplasm</location>
    </subcellularLocation>
</comment>
<feature type="domain" description="SAF" evidence="5">
    <location>
        <begin position="181"/>
        <end position="243"/>
    </location>
</feature>
<dbReference type="Gene3D" id="2.30.30.760">
    <property type="match status" value="1"/>
</dbReference>
<evidence type="ECO:0000256" key="4">
    <source>
        <dbReference type="SAM" id="SignalP"/>
    </source>
</evidence>
<dbReference type="Pfam" id="PF13144">
    <property type="entry name" value="ChapFlgA"/>
    <property type="match status" value="1"/>
</dbReference>
<evidence type="ECO:0000313" key="6">
    <source>
        <dbReference type="EMBL" id="KKC33542.1"/>
    </source>
</evidence>
<dbReference type="PANTHER" id="PTHR36307">
    <property type="entry name" value="FLAGELLA BASAL BODY P-RING FORMATION PROTEIN FLGA"/>
    <property type="match status" value="1"/>
</dbReference>
<keyword evidence="7" id="KW-0966">Cell projection</keyword>
<dbReference type="EMBL" id="LAPV01000086">
    <property type="protein sequence ID" value="KKC33542.1"/>
    <property type="molecule type" value="Genomic_DNA"/>
</dbReference>
<evidence type="ECO:0000313" key="9">
    <source>
        <dbReference type="Proteomes" id="UP000182258"/>
    </source>
</evidence>
<dbReference type="SMART" id="SM00858">
    <property type="entry name" value="SAF"/>
    <property type="match status" value="1"/>
</dbReference>
<keyword evidence="8" id="KW-1185">Reference proteome</keyword>
<accession>A0A0F5PY14</accession>
<keyword evidence="7" id="KW-0969">Cilium</keyword>
<dbReference type="AlphaFoldDB" id="A0A0F5PY14"/>
<dbReference type="PANTHER" id="PTHR36307:SF1">
    <property type="entry name" value="FLAGELLA BASAL BODY P-RING FORMATION PROTEIN FLGA"/>
    <property type="match status" value="1"/>
</dbReference>
<evidence type="ECO:0000256" key="2">
    <source>
        <dbReference type="ARBA" id="ARBA00022729"/>
    </source>
</evidence>
<gene>
    <name evidence="7" type="ORF">SAMN04488059_10764</name>
    <name evidence="6" type="ORF">WH91_07470</name>
</gene>
<dbReference type="GO" id="GO:0044780">
    <property type="term" value="P:bacterial-type flagellum assembly"/>
    <property type="evidence" value="ECO:0007669"/>
    <property type="project" value="InterPro"/>
</dbReference>
<dbReference type="Proteomes" id="UP000033519">
    <property type="component" value="Unassembled WGS sequence"/>
</dbReference>
<dbReference type="OrthoDB" id="5323072at2"/>
<keyword evidence="7" id="KW-0282">Flagellum</keyword>
<evidence type="ECO:0000259" key="5">
    <source>
        <dbReference type="SMART" id="SM00858"/>
    </source>
</evidence>
<protein>
    <submittedName>
        <fullName evidence="7">Flagella basal body P-ring formation protein FlgA</fullName>
    </submittedName>
</protein>
<dbReference type="PATRIC" id="fig|728005.3.peg.3999"/>
<dbReference type="RefSeq" id="WP_046170378.1">
    <property type="nucleotide sequence ID" value="NZ_FOMB01000007.1"/>
</dbReference>
<dbReference type="NCBIfam" id="TIGR03170">
    <property type="entry name" value="flgA_cterm"/>
    <property type="match status" value="1"/>
</dbReference>
<evidence type="ECO:0000256" key="3">
    <source>
        <dbReference type="ARBA" id="ARBA00022764"/>
    </source>
</evidence>
<dbReference type="InterPro" id="IPR013974">
    <property type="entry name" value="SAF"/>
</dbReference>
<evidence type="ECO:0000313" key="7">
    <source>
        <dbReference type="EMBL" id="SFC58182.1"/>
    </source>
</evidence>
<keyword evidence="2 4" id="KW-0732">Signal</keyword>
<evidence type="ECO:0000256" key="1">
    <source>
        <dbReference type="ARBA" id="ARBA00004418"/>
    </source>
</evidence>
<organism evidence="7 9">
    <name type="scientific">Devosia psychrophila</name>
    <dbReference type="NCBI Taxonomy" id="728005"/>
    <lineage>
        <taxon>Bacteria</taxon>
        <taxon>Pseudomonadati</taxon>
        <taxon>Pseudomonadota</taxon>
        <taxon>Alphaproteobacteria</taxon>
        <taxon>Hyphomicrobiales</taxon>
        <taxon>Devosiaceae</taxon>
        <taxon>Devosia</taxon>
    </lineage>
</organism>
<feature type="signal peptide" evidence="4">
    <location>
        <begin position="1"/>
        <end position="21"/>
    </location>
</feature>
<proteinExistence type="predicted"/>
<evidence type="ECO:0000313" key="8">
    <source>
        <dbReference type="Proteomes" id="UP000033519"/>
    </source>
</evidence>
<reference evidence="6 8" key="1">
    <citation type="submission" date="2015-03" db="EMBL/GenBank/DDBJ databases">
        <authorList>
            <person name="Lepp D."/>
            <person name="Hassan Y.I."/>
            <person name="Li X.-Z."/>
            <person name="Zhou T."/>
        </authorList>
    </citation>
    <scope>NUCLEOTIDE SEQUENCE [LARGE SCALE GENOMIC DNA]</scope>
    <source>
        <strain evidence="6 8">Cr7-05</strain>
    </source>
</reference>
<name>A0A0F5PY14_9HYPH</name>
<keyword evidence="3" id="KW-0574">Periplasm</keyword>
<feature type="chain" id="PRO_5010418785" evidence="4">
    <location>
        <begin position="22"/>
        <end position="314"/>
    </location>
</feature>
<dbReference type="InterPro" id="IPR017585">
    <property type="entry name" value="SAF_FlgA"/>
</dbReference>
<dbReference type="InterPro" id="IPR039246">
    <property type="entry name" value="Flagellar_FlgA"/>
</dbReference>
<dbReference type="STRING" id="728005.SAMN04488059_10764"/>
<reference evidence="7 9" key="2">
    <citation type="submission" date="2016-10" db="EMBL/GenBank/DDBJ databases">
        <authorList>
            <person name="de Groot N.N."/>
        </authorList>
    </citation>
    <scope>NUCLEOTIDE SEQUENCE [LARGE SCALE GENOMIC DNA]</scope>
    <source>
        <strain evidence="7 9">CGMCC 1.10210</strain>
    </source>
</reference>
<sequence length="314" mass="32612">MILRSALALLTTALLANVAWAAPTLRADITVTAPVVTMADMFDDAGELAETALFRAPKPGTSGNVPVKDITAALARIGVLQFEAEGLVNVRVTRSAAIIDEAALTELIAADLRTRGILGTGMTLDTLFATPVAAIKAEAVAQPAKLLSLRYLPGNGAFSARFAIAGVDQTLDVSGTIELMIEAPHITANLPAGTLLSPENIAMRPVPVRFVESVGVARLEDVVGKSLVRQSREGMMLRPTDVTTPLVVSKNDSVTIYFRKGPMTLTVKGQAITSAAAGSPVQVLNLMSKRVISATVIAPGAVEVGSDPLAIAGL</sequence>
<dbReference type="Proteomes" id="UP000182258">
    <property type="component" value="Unassembled WGS sequence"/>
</dbReference>
<dbReference type="EMBL" id="FOMB01000007">
    <property type="protein sequence ID" value="SFC58182.1"/>
    <property type="molecule type" value="Genomic_DNA"/>
</dbReference>
<dbReference type="GO" id="GO:0042597">
    <property type="term" value="C:periplasmic space"/>
    <property type="evidence" value="ECO:0007669"/>
    <property type="project" value="UniProtKB-SubCell"/>
</dbReference>
<dbReference type="CDD" id="cd11614">
    <property type="entry name" value="SAF_CpaB_FlgA_like"/>
    <property type="match status" value="1"/>
</dbReference>